<evidence type="ECO:0000256" key="2">
    <source>
        <dbReference type="ARBA" id="ARBA00004541"/>
    </source>
</evidence>
<protein>
    <submittedName>
        <fullName evidence="6">Spermatogenesis-defective protein 39</fullName>
    </submittedName>
</protein>
<keyword evidence="7" id="KW-1185">Reference proteome</keyword>
<gene>
    <name evidence="6" type="primary">vipas39</name>
    <name evidence="6" type="ORF">NPIL_502441</name>
</gene>
<name>A0A8X6QTZ7_NEPPI</name>
<dbReference type="InterPro" id="IPR040057">
    <property type="entry name" value="Spe-39"/>
</dbReference>
<dbReference type="PANTHER" id="PTHR13364:SF6">
    <property type="entry name" value="SPERMATOGENESIS-DEFECTIVE PROTEIN 39 HOMOLOG"/>
    <property type="match status" value="1"/>
</dbReference>
<comment type="caution">
    <text evidence="6">The sequence shown here is derived from an EMBL/GenBank/DDBJ whole genome shotgun (WGS) entry which is preliminary data.</text>
</comment>
<dbReference type="GO" id="GO:0005769">
    <property type="term" value="C:early endosome"/>
    <property type="evidence" value="ECO:0007669"/>
    <property type="project" value="UniProtKB-SubCell"/>
</dbReference>
<proteinExistence type="predicted"/>
<evidence type="ECO:0000256" key="1">
    <source>
        <dbReference type="ARBA" id="ARBA00004412"/>
    </source>
</evidence>
<evidence type="ECO:0000256" key="3">
    <source>
        <dbReference type="ARBA" id="ARBA00004603"/>
    </source>
</evidence>
<keyword evidence="4" id="KW-0967">Endosome</keyword>
<reference evidence="6" key="1">
    <citation type="submission" date="2020-08" db="EMBL/GenBank/DDBJ databases">
        <title>Multicomponent nature underlies the extraordinary mechanical properties of spider dragline silk.</title>
        <authorList>
            <person name="Kono N."/>
            <person name="Nakamura H."/>
            <person name="Mori M."/>
            <person name="Yoshida Y."/>
            <person name="Ohtoshi R."/>
            <person name="Malay A.D."/>
            <person name="Moran D.A.P."/>
            <person name="Tomita M."/>
            <person name="Numata K."/>
            <person name="Arakawa K."/>
        </authorList>
    </citation>
    <scope>NUCLEOTIDE SEQUENCE</scope>
</reference>
<dbReference type="GO" id="GO:0005770">
    <property type="term" value="C:late endosome"/>
    <property type="evidence" value="ECO:0007669"/>
    <property type="project" value="UniProtKB-SubCell"/>
</dbReference>
<dbReference type="AlphaFoldDB" id="A0A8X6QTZ7"/>
<dbReference type="GO" id="GO:0006886">
    <property type="term" value="P:intracellular protein transport"/>
    <property type="evidence" value="ECO:0007669"/>
    <property type="project" value="TreeGrafter"/>
</dbReference>
<organism evidence="6 7">
    <name type="scientific">Nephila pilipes</name>
    <name type="common">Giant wood spider</name>
    <name type="synonym">Nephila maculata</name>
    <dbReference type="NCBI Taxonomy" id="299642"/>
    <lineage>
        <taxon>Eukaryota</taxon>
        <taxon>Metazoa</taxon>
        <taxon>Ecdysozoa</taxon>
        <taxon>Arthropoda</taxon>
        <taxon>Chelicerata</taxon>
        <taxon>Arachnida</taxon>
        <taxon>Araneae</taxon>
        <taxon>Araneomorphae</taxon>
        <taxon>Entelegynae</taxon>
        <taxon>Araneoidea</taxon>
        <taxon>Nephilidae</taxon>
        <taxon>Nephila</taxon>
    </lineage>
</organism>
<keyword evidence="5" id="KW-0968">Cytoplasmic vesicle</keyword>
<dbReference type="Proteomes" id="UP000887013">
    <property type="component" value="Unassembled WGS sequence"/>
</dbReference>
<dbReference type="OrthoDB" id="9977282at2759"/>
<evidence type="ECO:0000256" key="5">
    <source>
        <dbReference type="ARBA" id="ARBA00023329"/>
    </source>
</evidence>
<comment type="subcellular location">
    <subcellularLocation>
        <location evidence="2">Cytoplasmic vesicle</location>
    </subcellularLocation>
    <subcellularLocation>
        <location evidence="1">Early endosome</location>
    </subcellularLocation>
    <subcellularLocation>
        <location evidence="3">Late endosome</location>
    </subcellularLocation>
</comment>
<evidence type="ECO:0000313" key="7">
    <source>
        <dbReference type="Proteomes" id="UP000887013"/>
    </source>
</evidence>
<dbReference type="PANTHER" id="PTHR13364">
    <property type="entry name" value="DEFECTIVE SPERMATOGENESIS PROTEIN 39"/>
    <property type="match status" value="1"/>
</dbReference>
<dbReference type="EMBL" id="BMAW01034751">
    <property type="protein sequence ID" value="GFU36542.1"/>
    <property type="molecule type" value="Genomic_DNA"/>
</dbReference>
<evidence type="ECO:0000313" key="6">
    <source>
        <dbReference type="EMBL" id="GFU36542.1"/>
    </source>
</evidence>
<dbReference type="GO" id="GO:0007034">
    <property type="term" value="P:vacuolar transport"/>
    <property type="evidence" value="ECO:0007669"/>
    <property type="project" value="TreeGrafter"/>
</dbReference>
<accession>A0A8X6QTZ7</accession>
<sequence length="507" mass="58062">MDNIIQEASDLLLRINSERNKVQNGNVYGNKVAGSSTEYKRIPLNMEKKTLNSDDGNLRKFSDEDYWQSAHKGFDFNESSWSKPTSSLEHLSSSIRENDELNQYDLLRCDGLSEVAENKSSMDDILASHILTAEEEKQAQKIAKSCKPLEFNLKENFANETLNAEQTVRNIVLGLDYSLKPFKGKDEKFALLNAAVNSHDGNAILTVVMFLKNTLKKSIFQREISQYPDAINMYISYLYEDHEVDELSNMLLLLNKPEDAAMLKYDTALLVQAPDRKIKLIENCLNTHFQSGSVNPFLRDSLLEHKVCIEDQMVLEDHRISSGDDNPITAKLFEELTGKKELYDSSTVCNFIFSLLYFYNVAKIALISPTSIRARYNFSQKQYTWCALRVLAASKKWSSIEELFSSKNWLSGVKMRSCIGFTKVLEILAKRGAPPEVIYRYISCLEDQSLRLPLAKKYKCHTYVIEVLQKNKDRQGLLEYRKSLPPHSIDYNIATNTLNNALIKWKN</sequence>
<evidence type="ECO:0000256" key="4">
    <source>
        <dbReference type="ARBA" id="ARBA00022753"/>
    </source>
</evidence>